<dbReference type="VEuPathDB" id="AmoebaDB:NfTy_086850"/>
<proteinExistence type="predicted"/>
<dbReference type="EMBL" id="VFQX01000072">
    <property type="protein sequence ID" value="KAF0971920.1"/>
    <property type="molecule type" value="Genomic_DNA"/>
</dbReference>
<dbReference type="InterPro" id="IPR043472">
    <property type="entry name" value="Macro_dom-like"/>
</dbReference>
<dbReference type="OMA" id="QGEIILC"/>
<dbReference type="RefSeq" id="XP_044556635.1">
    <property type="nucleotide sequence ID" value="XM_044713593.1"/>
</dbReference>
<dbReference type="PANTHER" id="PTHR11106">
    <property type="entry name" value="GANGLIOSIDE INDUCED DIFFERENTIATION ASSOCIATED PROTEIN 2-RELATED"/>
    <property type="match status" value="1"/>
</dbReference>
<dbReference type="SUPFAM" id="SSF52949">
    <property type="entry name" value="Macro domain-like"/>
    <property type="match status" value="1"/>
</dbReference>
<protein>
    <recommendedName>
        <fullName evidence="1">Macro domain-containing protein</fullName>
    </recommendedName>
</protein>
<dbReference type="OrthoDB" id="6133115at2759"/>
<name>A0A6A5BCW3_NAEFO</name>
<dbReference type="AlphaFoldDB" id="A0A6A5BCW3"/>
<dbReference type="Proteomes" id="UP000444721">
    <property type="component" value="Unassembled WGS sequence"/>
</dbReference>
<dbReference type="CDD" id="cd02907">
    <property type="entry name" value="Macro_Af1521_BAL-like"/>
    <property type="match status" value="1"/>
</dbReference>
<accession>A0A6A5BCW3</accession>
<sequence>MRSSMMNAVGKESVLLLEHIFKSDHGKQLVLQVRKGDLTMEKVDAIVNAANGRLQHMSGLAGAIVKNGGQSIQIESNKIIKQLGRELENGEVVETTNGDLPCKIIFHAVGPIWSSFKSKSSPVGTEQEDFELSMCVEASLTKAIEKGFSSLSIPAISSGIFGYPKDRCAKVLFNTVEQFFKENKDKIPMDRLEVRFTNFDDETCNIFSNEFKSRY</sequence>
<dbReference type="Pfam" id="PF01661">
    <property type="entry name" value="Macro"/>
    <property type="match status" value="1"/>
</dbReference>
<organism evidence="2 3">
    <name type="scientific">Naegleria fowleri</name>
    <name type="common">Brain eating amoeba</name>
    <dbReference type="NCBI Taxonomy" id="5763"/>
    <lineage>
        <taxon>Eukaryota</taxon>
        <taxon>Discoba</taxon>
        <taxon>Heterolobosea</taxon>
        <taxon>Tetramitia</taxon>
        <taxon>Eutetramitia</taxon>
        <taxon>Vahlkampfiidae</taxon>
        <taxon>Naegleria</taxon>
    </lineage>
</organism>
<reference evidence="2 3" key="1">
    <citation type="journal article" date="2019" name="Sci. Rep.">
        <title>Nanopore sequencing improves the draft genome of the human pathogenic amoeba Naegleria fowleri.</title>
        <authorList>
            <person name="Liechti N."/>
            <person name="Schurch N."/>
            <person name="Bruggmann R."/>
            <person name="Wittwer M."/>
        </authorList>
    </citation>
    <scope>NUCLEOTIDE SEQUENCE [LARGE SCALE GENOMIC DNA]</scope>
    <source>
        <strain evidence="2 3">ATCC 30894</strain>
    </source>
</reference>
<dbReference type="GeneID" id="68116831"/>
<dbReference type="SMART" id="SM00506">
    <property type="entry name" value="A1pp"/>
    <property type="match status" value="1"/>
</dbReference>
<keyword evidence="3" id="KW-1185">Reference proteome</keyword>
<dbReference type="VEuPathDB" id="AmoebaDB:NF0050590"/>
<dbReference type="VEuPathDB" id="AmoebaDB:FDP41_009616"/>
<evidence type="ECO:0000313" key="3">
    <source>
        <dbReference type="Proteomes" id="UP000444721"/>
    </source>
</evidence>
<evidence type="ECO:0000313" key="2">
    <source>
        <dbReference type="EMBL" id="KAF0971920.1"/>
    </source>
</evidence>
<evidence type="ECO:0000259" key="1">
    <source>
        <dbReference type="PROSITE" id="PS51154"/>
    </source>
</evidence>
<dbReference type="PROSITE" id="PS51154">
    <property type="entry name" value="MACRO"/>
    <property type="match status" value="1"/>
</dbReference>
<dbReference type="PANTHER" id="PTHR11106:SF111">
    <property type="entry name" value="MACRO DOMAIN-CONTAINING PROTEIN"/>
    <property type="match status" value="1"/>
</dbReference>
<feature type="domain" description="Macro" evidence="1">
    <location>
        <begin position="18"/>
        <end position="215"/>
    </location>
</feature>
<dbReference type="InterPro" id="IPR002589">
    <property type="entry name" value="Macro_dom"/>
</dbReference>
<comment type="caution">
    <text evidence="2">The sequence shown here is derived from an EMBL/GenBank/DDBJ whole genome shotgun (WGS) entry which is preliminary data.</text>
</comment>
<gene>
    <name evidence="2" type="ORF">FDP41_009616</name>
</gene>
<dbReference type="Gene3D" id="3.40.220.10">
    <property type="entry name" value="Leucine Aminopeptidase, subunit E, domain 1"/>
    <property type="match status" value="1"/>
</dbReference>